<dbReference type="PANTHER" id="PTHR31885:SF6">
    <property type="entry name" value="GH04784P"/>
    <property type="match status" value="1"/>
</dbReference>
<dbReference type="EMBL" id="JAOPGA020001893">
    <property type="protein sequence ID" value="KAL0491962.1"/>
    <property type="molecule type" value="Genomic_DNA"/>
</dbReference>
<keyword evidence="3 6" id="KW-0812">Transmembrane</keyword>
<comment type="caution">
    <text evidence="7">The sequence shown here is derived from an EMBL/GenBank/DDBJ whole genome shotgun (WGS) entry which is preliminary data.</text>
</comment>
<evidence type="ECO:0000256" key="5">
    <source>
        <dbReference type="ARBA" id="ARBA00023136"/>
    </source>
</evidence>
<dbReference type="InterPro" id="IPR012506">
    <property type="entry name" value="TMEM86B-like"/>
</dbReference>
<dbReference type="Pfam" id="PF07947">
    <property type="entry name" value="YhhN"/>
    <property type="match status" value="1"/>
</dbReference>
<feature type="transmembrane region" description="Helical" evidence="6">
    <location>
        <begin position="245"/>
        <end position="266"/>
    </location>
</feature>
<feature type="transmembrane region" description="Helical" evidence="6">
    <location>
        <begin position="42"/>
        <end position="60"/>
    </location>
</feature>
<dbReference type="GO" id="GO:0016787">
    <property type="term" value="F:hydrolase activity"/>
    <property type="evidence" value="ECO:0007669"/>
    <property type="project" value="TreeGrafter"/>
</dbReference>
<keyword evidence="5 6" id="KW-0472">Membrane</keyword>
<feature type="transmembrane region" description="Helical" evidence="6">
    <location>
        <begin position="278"/>
        <end position="299"/>
    </location>
</feature>
<gene>
    <name evidence="7" type="ORF">AKO1_010133</name>
</gene>
<evidence type="ECO:0000256" key="2">
    <source>
        <dbReference type="ARBA" id="ARBA00007375"/>
    </source>
</evidence>
<dbReference type="Proteomes" id="UP001431209">
    <property type="component" value="Unassembled WGS sequence"/>
</dbReference>
<evidence type="ECO:0000313" key="7">
    <source>
        <dbReference type="EMBL" id="KAL0491962.1"/>
    </source>
</evidence>
<keyword evidence="4 6" id="KW-1133">Transmembrane helix</keyword>
<evidence type="ECO:0000256" key="1">
    <source>
        <dbReference type="ARBA" id="ARBA00004141"/>
    </source>
</evidence>
<feature type="transmembrane region" description="Helical" evidence="6">
    <location>
        <begin position="114"/>
        <end position="138"/>
    </location>
</feature>
<evidence type="ECO:0000256" key="4">
    <source>
        <dbReference type="ARBA" id="ARBA00022989"/>
    </source>
</evidence>
<feature type="transmembrane region" description="Helical" evidence="6">
    <location>
        <begin position="191"/>
        <end position="210"/>
    </location>
</feature>
<feature type="transmembrane region" description="Helical" evidence="6">
    <location>
        <begin position="72"/>
        <end position="94"/>
    </location>
</feature>
<reference evidence="7 8" key="1">
    <citation type="submission" date="2024-03" db="EMBL/GenBank/DDBJ databases">
        <title>The Acrasis kona genome and developmental transcriptomes reveal deep origins of eukaryotic multicellular pathways.</title>
        <authorList>
            <person name="Sheikh S."/>
            <person name="Fu C.-J."/>
            <person name="Brown M.W."/>
            <person name="Baldauf S.L."/>
        </authorList>
    </citation>
    <scope>NUCLEOTIDE SEQUENCE [LARGE SCALE GENOMIC DNA]</scope>
    <source>
        <strain evidence="7 8">ATCC MYA-3509</strain>
    </source>
</reference>
<dbReference type="GO" id="GO:0016020">
    <property type="term" value="C:membrane"/>
    <property type="evidence" value="ECO:0007669"/>
    <property type="project" value="UniProtKB-SubCell"/>
</dbReference>
<keyword evidence="8" id="KW-1185">Reference proteome</keyword>
<dbReference type="AlphaFoldDB" id="A0AAW2ZTR4"/>
<comment type="subcellular location">
    <subcellularLocation>
        <location evidence="1">Membrane</location>
        <topology evidence="1">Multi-pass membrane protein</topology>
    </subcellularLocation>
</comment>
<evidence type="ECO:0000256" key="3">
    <source>
        <dbReference type="ARBA" id="ARBA00022692"/>
    </source>
</evidence>
<feature type="transmembrane region" description="Helical" evidence="6">
    <location>
        <begin position="159"/>
        <end position="179"/>
    </location>
</feature>
<organism evidence="7 8">
    <name type="scientific">Acrasis kona</name>
    <dbReference type="NCBI Taxonomy" id="1008807"/>
    <lineage>
        <taxon>Eukaryota</taxon>
        <taxon>Discoba</taxon>
        <taxon>Heterolobosea</taxon>
        <taxon>Tetramitia</taxon>
        <taxon>Eutetramitia</taxon>
        <taxon>Acrasidae</taxon>
        <taxon>Acrasis</taxon>
    </lineage>
</organism>
<proteinExistence type="inferred from homology"/>
<feature type="transmembrane region" description="Helical" evidence="6">
    <location>
        <begin position="19"/>
        <end position="36"/>
    </location>
</feature>
<comment type="similarity">
    <text evidence="2">Belongs to the TMEM86 family.</text>
</comment>
<accession>A0AAW2ZTR4</accession>
<evidence type="ECO:0000256" key="6">
    <source>
        <dbReference type="SAM" id="Phobius"/>
    </source>
</evidence>
<name>A0AAW2ZTR4_9EUKA</name>
<dbReference type="PANTHER" id="PTHR31885">
    <property type="entry name" value="GH04784P"/>
    <property type="match status" value="1"/>
</dbReference>
<evidence type="ECO:0008006" key="9">
    <source>
        <dbReference type="Google" id="ProtNLM"/>
    </source>
</evidence>
<evidence type="ECO:0000313" key="8">
    <source>
        <dbReference type="Proteomes" id="UP001431209"/>
    </source>
</evidence>
<sequence length="309" mass="35156">MLDVEVMDDKVKKTVDMKILLPLMLTSGGVYIALGSMQVLPLIQIITKPLPIWLLIAYLWAYHSSEMPNHVLYNKIFMTLGLCFSSAGDIMLNLHDVKIQASFLVHIENKLGGGVFFMLGLILFLIAHIMYTICFSIEGTREMGSRIAAVLRFRCSRRSVTMCLALLVPVAVYISTLYWATINIGYMPSFFRLPVLIYFIALSIFAWRVIMRFDSPTLKDLLSKITRNVTDQQKIQQSSIKFYQIIRVLGAVLFLVSDSAVATSAFNILNIPRTLDMLFVMVTYYASQLCLSYSVSEYAHQWIVNKKQE</sequence>
<protein>
    <recommendedName>
        <fullName evidence="9">Gustatory receptor</fullName>
    </recommendedName>
</protein>